<evidence type="ECO:0000313" key="3">
    <source>
        <dbReference type="Proteomes" id="UP000026960"/>
    </source>
</evidence>
<organism evidence="2">
    <name type="scientific">Oryza barthii</name>
    <dbReference type="NCBI Taxonomy" id="65489"/>
    <lineage>
        <taxon>Eukaryota</taxon>
        <taxon>Viridiplantae</taxon>
        <taxon>Streptophyta</taxon>
        <taxon>Embryophyta</taxon>
        <taxon>Tracheophyta</taxon>
        <taxon>Spermatophyta</taxon>
        <taxon>Magnoliopsida</taxon>
        <taxon>Liliopsida</taxon>
        <taxon>Poales</taxon>
        <taxon>Poaceae</taxon>
        <taxon>BOP clade</taxon>
        <taxon>Oryzoideae</taxon>
        <taxon>Oryzeae</taxon>
        <taxon>Oryzinae</taxon>
        <taxon>Oryza</taxon>
    </lineage>
</organism>
<keyword evidence="3" id="KW-1185">Reference proteome</keyword>
<keyword evidence="1" id="KW-0812">Transmembrane</keyword>
<reference evidence="2" key="2">
    <citation type="submission" date="2015-03" db="UniProtKB">
        <authorList>
            <consortium name="EnsemblPlants"/>
        </authorList>
    </citation>
    <scope>IDENTIFICATION</scope>
</reference>
<dbReference type="PaxDb" id="65489-OBART06G01370.1"/>
<reference evidence="2" key="1">
    <citation type="journal article" date="2009" name="Rice">
        <title>De Novo Next Generation Sequencing of Plant Genomes.</title>
        <authorList>
            <person name="Rounsley S."/>
            <person name="Marri P.R."/>
            <person name="Yu Y."/>
            <person name="He R."/>
            <person name="Sisneros N."/>
            <person name="Goicoechea J.L."/>
            <person name="Lee S.J."/>
            <person name="Angelova A."/>
            <person name="Kudrna D."/>
            <person name="Luo M."/>
            <person name="Affourtit J."/>
            <person name="Desany B."/>
            <person name="Knight J."/>
            <person name="Niazi F."/>
            <person name="Egholm M."/>
            <person name="Wing R.A."/>
        </authorList>
    </citation>
    <scope>NUCLEOTIDE SEQUENCE [LARGE SCALE GENOMIC DNA]</scope>
    <source>
        <strain evidence="2">cv. IRGC 105608</strain>
    </source>
</reference>
<evidence type="ECO:0000313" key="2">
    <source>
        <dbReference type="EnsemblPlants" id="OBART06G01370.1"/>
    </source>
</evidence>
<proteinExistence type="predicted"/>
<protein>
    <recommendedName>
        <fullName evidence="4">Late embryogenesis abundant protein LEA-2 subgroup domain-containing protein</fullName>
    </recommendedName>
</protein>
<dbReference type="Gramene" id="OBART06G01370.1">
    <property type="protein sequence ID" value="OBART06G01370.1"/>
    <property type="gene ID" value="OBART06G01370"/>
</dbReference>
<keyword evidence="1" id="KW-0472">Membrane</keyword>
<dbReference type="PANTHER" id="PTHR36480:SF10">
    <property type="entry name" value="LATE EMBRYOGENESIS ABUNDANT PROTEIN LEA-2 SUBGROUP DOMAIN-CONTAINING PROTEIN"/>
    <property type="match status" value="1"/>
</dbReference>
<accession>A0A0D3GC62</accession>
<evidence type="ECO:0008006" key="4">
    <source>
        <dbReference type="Google" id="ProtNLM"/>
    </source>
</evidence>
<dbReference type="PANTHER" id="PTHR36480">
    <property type="entry name" value="OS06G0118900 PROTEIN-RELATED"/>
    <property type="match status" value="1"/>
</dbReference>
<dbReference type="HOGENOM" id="CLU_1236542_0_0_1"/>
<sequence>MDDGSKLQPTARFRWLNLVRCTVASVVTVLAVVVIRPEKLRLSVAGGRVSVSRMPAMKPLPRVNMSFVLRAFNPSGRASIEYTGITVVLRAIDDGDAASPAAAAPIIAQFPFPDVPVAQQVAHEAAARVSLAAAEDVPLRYVKALFDGRGISAAIQVDGFLTTRMEIDGRISRSNGGVATTFYCLPVTIAVGDGDDDESRSRVP</sequence>
<dbReference type="EnsemblPlants" id="OBART06G01370.1">
    <property type="protein sequence ID" value="OBART06G01370.1"/>
    <property type="gene ID" value="OBART06G01370"/>
</dbReference>
<keyword evidence="1" id="KW-1133">Transmembrane helix</keyword>
<dbReference type="AlphaFoldDB" id="A0A0D3GC62"/>
<evidence type="ECO:0000256" key="1">
    <source>
        <dbReference type="SAM" id="Phobius"/>
    </source>
</evidence>
<name>A0A0D3GC62_9ORYZ</name>
<dbReference type="Proteomes" id="UP000026960">
    <property type="component" value="Chromosome 6"/>
</dbReference>
<dbReference type="eggNOG" id="ENOG502R718">
    <property type="taxonomic scope" value="Eukaryota"/>
</dbReference>
<feature type="transmembrane region" description="Helical" evidence="1">
    <location>
        <begin position="15"/>
        <end position="35"/>
    </location>
</feature>